<comment type="caution">
    <text evidence="2">The sequence shown here is derived from an EMBL/GenBank/DDBJ whole genome shotgun (WGS) entry which is preliminary data.</text>
</comment>
<dbReference type="RefSeq" id="WP_341596586.1">
    <property type="nucleotide sequence ID" value="NZ_JBAKAZ010000007.1"/>
</dbReference>
<keyword evidence="3" id="KW-1185">Reference proteome</keyword>
<dbReference type="InterPro" id="IPR016161">
    <property type="entry name" value="Ald_DH/histidinol_DH"/>
</dbReference>
<gene>
    <name evidence="2" type="ORF">V6256_03050</name>
</gene>
<reference evidence="2 3" key="1">
    <citation type="submission" date="2024-02" db="EMBL/GenBank/DDBJ databases">
        <title>Bacteria isolated from the canopy kelp, Nereocystis luetkeana.</title>
        <authorList>
            <person name="Pfister C.A."/>
            <person name="Younker I.T."/>
            <person name="Light S.H."/>
        </authorList>
    </citation>
    <scope>NUCLEOTIDE SEQUENCE [LARGE SCALE GENOMIC DNA]</scope>
    <source>
        <strain evidence="2 3">TI.1.05</strain>
    </source>
</reference>
<evidence type="ECO:0008006" key="4">
    <source>
        <dbReference type="Google" id="ProtNLM"/>
    </source>
</evidence>
<proteinExistence type="predicted"/>
<dbReference type="EMBL" id="JBAKAZ010000007">
    <property type="protein sequence ID" value="MEL0628575.1"/>
    <property type="molecule type" value="Genomic_DNA"/>
</dbReference>
<accession>A0ABU9GMS1</accession>
<evidence type="ECO:0000313" key="2">
    <source>
        <dbReference type="EMBL" id="MEL0628575.1"/>
    </source>
</evidence>
<evidence type="ECO:0000256" key="1">
    <source>
        <dbReference type="ARBA" id="ARBA00023002"/>
    </source>
</evidence>
<organism evidence="2 3">
    <name type="scientific">Psychromonas aquatilis</name>
    <dbReference type="NCBI Taxonomy" id="2005072"/>
    <lineage>
        <taxon>Bacteria</taxon>
        <taxon>Pseudomonadati</taxon>
        <taxon>Pseudomonadota</taxon>
        <taxon>Gammaproteobacteria</taxon>
        <taxon>Alteromonadales</taxon>
        <taxon>Psychromonadaceae</taxon>
        <taxon>Psychromonas</taxon>
    </lineage>
</organism>
<evidence type="ECO:0000313" key="3">
    <source>
        <dbReference type="Proteomes" id="UP001369082"/>
    </source>
</evidence>
<name>A0ABU9GMS1_9GAMM</name>
<keyword evidence="1" id="KW-0560">Oxidoreductase</keyword>
<sequence>MPHTTNKSSAAVIDKAVSAWLTWNDIEIDERLELINQWSELLKLQHSLGLLPAQMVDFHAEHAPPLLSMGEEMPGPTGESNVLSTAGRGPFVIIAEPDASINGFIALLSCALIAGNSVIVAPLPEHQDIISTLQQVCDFSDVVMPLLTEDADKLRNEIIKDGAVAGVGFVGTQVEAMEINRTLANREGQIAAFIAETDPDELTTVRDQQLVLRFITEKTLTTNVTAVGGNATLLALGCGDV</sequence>
<dbReference type="InterPro" id="IPR016162">
    <property type="entry name" value="Ald_DH_N"/>
</dbReference>
<protein>
    <recommendedName>
        <fullName evidence="4">Delta-1-pyrroline-5-carboxylate dehydrogenase</fullName>
    </recommendedName>
</protein>
<dbReference type="Proteomes" id="UP001369082">
    <property type="component" value="Unassembled WGS sequence"/>
</dbReference>
<dbReference type="SUPFAM" id="SSF53720">
    <property type="entry name" value="ALDH-like"/>
    <property type="match status" value="1"/>
</dbReference>
<dbReference type="Gene3D" id="3.40.605.10">
    <property type="entry name" value="Aldehyde Dehydrogenase, Chain A, domain 1"/>
    <property type="match status" value="1"/>
</dbReference>